<evidence type="ECO:0000256" key="1">
    <source>
        <dbReference type="SAM" id="Coils"/>
    </source>
</evidence>
<dbReference type="Proteomes" id="UP000626109">
    <property type="component" value="Unassembled WGS sequence"/>
</dbReference>
<protein>
    <submittedName>
        <fullName evidence="2">Uncharacterized protein</fullName>
    </submittedName>
</protein>
<gene>
    <name evidence="2" type="ORF">PGLA2088_LOCUS48733</name>
</gene>
<dbReference type="EMBL" id="CAJNNW010036762">
    <property type="protein sequence ID" value="CAE8737383.1"/>
    <property type="molecule type" value="Genomic_DNA"/>
</dbReference>
<proteinExistence type="predicted"/>
<accession>A0A813LT39</accession>
<evidence type="ECO:0000313" key="3">
    <source>
        <dbReference type="Proteomes" id="UP000626109"/>
    </source>
</evidence>
<feature type="coiled-coil region" evidence="1">
    <location>
        <begin position="68"/>
        <end position="141"/>
    </location>
</feature>
<keyword evidence="1" id="KW-0175">Coiled coil</keyword>
<name>A0A813LT39_POLGL</name>
<evidence type="ECO:0000313" key="2">
    <source>
        <dbReference type="EMBL" id="CAE8737383.1"/>
    </source>
</evidence>
<dbReference type="AlphaFoldDB" id="A0A813LT39"/>
<feature type="non-terminal residue" evidence="2">
    <location>
        <position position="300"/>
    </location>
</feature>
<reference evidence="2" key="1">
    <citation type="submission" date="2021-02" db="EMBL/GenBank/DDBJ databases">
        <authorList>
            <person name="Dougan E. K."/>
            <person name="Rhodes N."/>
            <person name="Thang M."/>
            <person name="Chan C."/>
        </authorList>
    </citation>
    <scope>NUCLEOTIDE SEQUENCE</scope>
</reference>
<feature type="non-terminal residue" evidence="2">
    <location>
        <position position="1"/>
    </location>
</feature>
<comment type="caution">
    <text evidence="2">The sequence shown here is derived from an EMBL/GenBank/DDBJ whole genome shotgun (WGS) entry which is preliminary data.</text>
</comment>
<sequence length="300" mass="34758">MPLKQPVCFAARVERLEFERAQKEEANDEEVMQQGRKIADRILMEYQDMMQSGSTSLTEAVSKGKAVLEELAAEIAEGEERRHFLMKDHEAYEAEMWELTRRQKSVVTILQEYEDKRASAAERQRELMESLKSDLASSRRMRISLDKQHEEHSHKCKQVWSRIETRLQKKLMANCSEMLKLHLKRKLREKAYSDRAFALRKASLENQVKNNEKYLKLRREQLAEARERKDIGQLRALALGAKGLCMHMRLRAAEMTQAGTLAAKEGVVDCWESAIGRYEEEEKEAPNGLLALLAVELDVH</sequence>
<organism evidence="2 3">
    <name type="scientific">Polarella glacialis</name>
    <name type="common">Dinoflagellate</name>
    <dbReference type="NCBI Taxonomy" id="89957"/>
    <lineage>
        <taxon>Eukaryota</taxon>
        <taxon>Sar</taxon>
        <taxon>Alveolata</taxon>
        <taxon>Dinophyceae</taxon>
        <taxon>Suessiales</taxon>
        <taxon>Suessiaceae</taxon>
        <taxon>Polarella</taxon>
    </lineage>
</organism>